<feature type="transmembrane region" description="Helical" evidence="2">
    <location>
        <begin position="522"/>
        <end position="544"/>
    </location>
</feature>
<dbReference type="Proteomes" id="UP000694920">
    <property type="component" value="Unplaced"/>
</dbReference>
<dbReference type="RefSeq" id="XP_024943371.1">
    <property type="nucleotide sequence ID" value="XM_025087603.1"/>
</dbReference>
<keyword evidence="2" id="KW-1133">Transmembrane helix</keyword>
<dbReference type="PANTHER" id="PTHR11360">
    <property type="entry name" value="MONOCARBOXYLATE TRANSPORTER"/>
    <property type="match status" value="1"/>
</dbReference>
<dbReference type="InterPro" id="IPR036259">
    <property type="entry name" value="MFS_trans_sf"/>
</dbReference>
<dbReference type="Gene3D" id="1.20.1250.20">
    <property type="entry name" value="MFS general substrate transporter like domains"/>
    <property type="match status" value="1"/>
</dbReference>
<dbReference type="RefSeq" id="XP_015600476.1">
    <property type="nucleotide sequence ID" value="XM_015744990.2"/>
</dbReference>
<feature type="transmembrane region" description="Helical" evidence="2">
    <location>
        <begin position="207"/>
        <end position="229"/>
    </location>
</feature>
<feature type="transmembrane region" description="Helical" evidence="2">
    <location>
        <begin position="462"/>
        <end position="481"/>
    </location>
</feature>
<evidence type="ECO:0000313" key="3">
    <source>
        <dbReference type="Proteomes" id="UP000694920"/>
    </source>
</evidence>
<gene>
    <name evidence="4 5 6" type="primary">LOC107270195</name>
</gene>
<keyword evidence="3" id="KW-1185">Reference proteome</keyword>
<organism evidence="3 4">
    <name type="scientific">Cephus cinctus</name>
    <name type="common">Wheat stem sawfly</name>
    <dbReference type="NCBI Taxonomy" id="211228"/>
    <lineage>
        <taxon>Eukaryota</taxon>
        <taxon>Metazoa</taxon>
        <taxon>Ecdysozoa</taxon>
        <taxon>Arthropoda</taxon>
        <taxon>Hexapoda</taxon>
        <taxon>Insecta</taxon>
        <taxon>Pterygota</taxon>
        <taxon>Neoptera</taxon>
        <taxon>Endopterygota</taxon>
        <taxon>Hymenoptera</taxon>
        <taxon>Cephoidea</taxon>
        <taxon>Cephidae</taxon>
        <taxon>Cephus</taxon>
    </lineage>
</organism>
<feature type="transmembrane region" description="Helical" evidence="2">
    <location>
        <begin position="297"/>
        <end position="314"/>
    </location>
</feature>
<evidence type="ECO:0000313" key="6">
    <source>
        <dbReference type="RefSeq" id="XP_024943371.1"/>
    </source>
</evidence>
<feature type="transmembrane region" description="Helical" evidence="2">
    <location>
        <begin position="326"/>
        <end position="344"/>
    </location>
</feature>
<evidence type="ECO:0000256" key="2">
    <source>
        <dbReference type="SAM" id="Phobius"/>
    </source>
</evidence>
<dbReference type="Pfam" id="PF07690">
    <property type="entry name" value="MFS_1"/>
    <property type="match status" value="1"/>
</dbReference>
<feature type="transmembrane region" description="Helical" evidence="2">
    <location>
        <begin position="550"/>
        <end position="571"/>
    </location>
</feature>
<feature type="transmembrane region" description="Helical" evidence="2">
    <location>
        <begin position="262"/>
        <end position="285"/>
    </location>
</feature>
<dbReference type="InterPro" id="IPR011701">
    <property type="entry name" value="MFS"/>
</dbReference>
<dbReference type="InterPro" id="IPR050327">
    <property type="entry name" value="Proton-linked_MCT"/>
</dbReference>
<keyword evidence="2" id="KW-0812">Transmembrane</keyword>
<dbReference type="SUPFAM" id="SSF103473">
    <property type="entry name" value="MFS general substrate transporter"/>
    <property type="match status" value="1"/>
</dbReference>
<dbReference type="RefSeq" id="XP_024943370.1">
    <property type="nucleotide sequence ID" value="XM_025087602.1"/>
</dbReference>
<proteinExistence type="predicted"/>
<dbReference type="KEGG" id="ccin:107270195"/>
<feature type="transmembrane region" description="Helical" evidence="2">
    <location>
        <begin position="487"/>
        <end position="510"/>
    </location>
</feature>
<feature type="region of interest" description="Disordered" evidence="1">
    <location>
        <begin position="640"/>
        <end position="662"/>
    </location>
</feature>
<accession>A0AAJ7C2J1</accession>
<dbReference type="PANTHER" id="PTHR11360:SF93">
    <property type="entry name" value="MONOCARBOXYLATE TRANSPORTER 7-LIKE PROTEIN"/>
    <property type="match status" value="1"/>
</dbReference>
<dbReference type="GO" id="GO:0022857">
    <property type="term" value="F:transmembrane transporter activity"/>
    <property type="evidence" value="ECO:0007669"/>
    <property type="project" value="InterPro"/>
</dbReference>
<feature type="transmembrane region" description="Helical" evidence="2">
    <location>
        <begin position="394"/>
        <end position="415"/>
    </location>
</feature>
<feature type="transmembrane region" description="Helical" evidence="2">
    <location>
        <begin position="427"/>
        <end position="450"/>
    </location>
</feature>
<feature type="transmembrane region" description="Helical" evidence="2">
    <location>
        <begin position="236"/>
        <end position="256"/>
    </location>
</feature>
<reference evidence="4 5" key="1">
    <citation type="submission" date="2025-04" db="UniProtKB">
        <authorList>
            <consortium name="RefSeq"/>
        </authorList>
    </citation>
    <scope>IDENTIFICATION</scope>
</reference>
<evidence type="ECO:0000313" key="4">
    <source>
        <dbReference type="RefSeq" id="XP_015600476.1"/>
    </source>
</evidence>
<name>A0AAJ7C2J1_CEPCN</name>
<feature type="transmembrane region" description="Helical" evidence="2">
    <location>
        <begin position="166"/>
        <end position="187"/>
    </location>
</feature>
<protein>
    <submittedName>
        <fullName evidence="4 5">Monocarboxylate transporter 10</fullName>
    </submittedName>
</protein>
<sequence>MLVDECGAAMGWSASVRGGWSTPRAGCTNSAMSFGGSVPSLHPAGSLRSLRSQHSIHNPPETPRRCLHCHPVHMGTPTSYMQQPMQYYTPSHCRDRQNGTTYTPHRVSSYHGDPRMRYADMDESVAGNTNWFLGDLRSLHRCVPALRRPGIDVAGMRTHFYPEGGWGWLVCAAGFLALLLTTGMQLAFGLLHLQIARHIGDSHLTDIAWIGALSAAISRGSAPLVVGACRRGSTRLTAVIGGLVLALASLFTSFSFQMHQILLSYGLVLGAGAGLVKESAGLVLGHYFKKRREFVEMVVQAGTGVGIVLFSVFYKEAIGKLGWRLGLQSITGALSLAFFLGLIYRSASIYHPQRPVIVQLKNQRTKVKEKKSAAKTPRQPLVDLSPLGSRPVRMLMLAAGAAGFGLYTPAFYIALQGHQEGLETSALVLLQTCLGLAAALGCAAWGVVTAKPSAQCLVSRQYLCQAALIGVAVAQVALGSVEGYHGLVLASGLYGASLGGALYSLKMLALERLRARHFARSWALVQAAEALPILLGVPLTGYMNASSPRVGYYACTLSSLCGAALLFLVGWGRQPASPAIASKSSNMGTIPSSCACPPPPRPRLPKSQSLHVPLDVEHDSRDHDLDRIQTAEHYYQPQYHAPLRPSKSVPEGLGHQDFYRNRPRRQRDVTVIEQITTSV</sequence>
<dbReference type="AlphaFoldDB" id="A0AAJ7C2J1"/>
<dbReference type="GeneID" id="107270195"/>
<evidence type="ECO:0000256" key="1">
    <source>
        <dbReference type="SAM" id="MobiDB-lite"/>
    </source>
</evidence>
<evidence type="ECO:0000313" key="5">
    <source>
        <dbReference type="RefSeq" id="XP_024943370.1"/>
    </source>
</evidence>
<keyword evidence="2" id="KW-0472">Membrane</keyword>